<dbReference type="InterPro" id="IPR013783">
    <property type="entry name" value="Ig-like_fold"/>
</dbReference>
<dbReference type="Proteomes" id="UP000772618">
    <property type="component" value="Unassembled WGS sequence"/>
</dbReference>
<organism evidence="1 2">
    <name type="scientific">Chryseosolibacter indicus</name>
    <dbReference type="NCBI Taxonomy" id="2782351"/>
    <lineage>
        <taxon>Bacteria</taxon>
        <taxon>Pseudomonadati</taxon>
        <taxon>Bacteroidota</taxon>
        <taxon>Cytophagia</taxon>
        <taxon>Cytophagales</taxon>
        <taxon>Chryseotaleaceae</taxon>
        <taxon>Chryseosolibacter</taxon>
    </lineage>
</organism>
<comment type="caution">
    <text evidence="1">The sequence shown here is derived from an EMBL/GenBank/DDBJ whole genome shotgun (WGS) entry which is preliminary data.</text>
</comment>
<dbReference type="InterPro" id="IPR035986">
    <property type="entry name" value="PKD_dom_sf"/>
</dbReference>
<dbReference type="Gene3D" id="2.60.40.10">
    <property type="entry name" value="Immunoglobulins"/>
    <property type="match status" value="1"/>
</dbReference>
<evidence type="ECO:0008006" key="3">
    <source>
        <dbReference type="Google" id="ProtNLM"/>
    </source>
</evidence>
<feature type="non-terminal residue" evidence="1">
    <location>
        <position position="1"/>
    </location>
</feature>
<evidence type="ECO:0000313" key="1">
    <source>
        <dbReference type="EMBL" id="MBT1703408.1"/>
    </source>
</evidence>
<dbReference type="SUPFAM" id="SSF49299">
    <property type="entry name" value="PKD domain"/>
    <property type="match status" value="1"/>
</dbReference>
<evidence type="ECO:0000313" key="2">
    <source>
        <dbReference type="Proteomes" id="UP000772618"/>
    </source>
</evidence>
<proteinExistence type="predicted"/>
<accession>A0ABS5VPN4</accession>
<dbReference type="RefSeq" id="WP_254153372.1">
    <property type="nucleotide sequence ID" value="NZ_JAHESD010000015.1"/>
</dbReference>
<gene>
    <name evidence="1" type="ORF">KK060_08970</name>
</gene>
<protein>
    <recommendedName>
        <fullName evidence="3">Ig-like domain-containing protein</fullName>
    </recommendedName>
</protein>
<feature type="non-terminal residue" evidence="1">
    <location>
        <position position="533"/>
    </location>
</feature>
<sequence length="533" mass="53217">GTTTYYVSQTVGGCESARASIVVNVNQSPNAGVAATVPACSSETNFNLLVNLGGTPDGGGSWTDLDNSGANIVGDVADLSGITADGAYRFEYRVSSTGCADATAILTLNVTNSPDAGIDNEVTACNTNNAFDLYASLDGNPDAGGSWFDIDGSGAAISGNSIDLTTLAVGTYHYRYTVSATAPCAAASAVVTVKVIDTTPNAGTDNTVDACNSELAFDLLGSLGGSPDPGGLWTDLDNSGAVITGDNANLAGVATGSYRFQYALSVVGCGNASSILTINVEEGPDAGEDATVLACNSESSFDLLGSLDGNPDAGGTWVQISGAALTITGDAVDLSGAVAGLYEFEYTVKGTGPCADVKSILTIDVKEAADAGSDNTVQACNTETAFDLFVSLGGTPNAGGTWTQTSGSIRTITGNTVNLSGAVAGAYTFKYVVTGTAPCAKDSATVTVNVNKAPNAGVAATVPACSSETNFNLLANLGGTPDGGGTWTDLDNSGANIVGDVADLSGITADGAYRFEYRVSSTGCADATAILTL</sequence>
<name>A0ABS5VPN4_9BACT</name>
<reference evidence="1 2" key="1">
    <citation type="submission" date="2021-05" db="EMBL/GenBank/DDBJ databases">
        <title>A Polyphasic approach of four new species of the genus Ohtaekwangia: Ohtaekwangia histidinii sp. nov., Ohtaekwangia cretensis sp. nov., Ohtaekwangia indiensis sp. nov., Ohtaekwangia reichenbachii sp. nov. from diverse environment.</title>
        <authorList>
            <person name="Octaviana S."/>
        </authorList>
    </citation>
    <scope>NUCLEOTIDE SEQUENCE [LARGE SCALE GENOMIC DNA]</scope>
    <source>
        <strain evidence="1 2">PWU20</strain>
    </source>
</reference>
<keyword evidence="2" id="KW-1185">Reference proteome</keyword>
<dbReference type="EMBL" id="JAHESD010000015">
    <property type="protein sequence ID" value="MBT1703408.1"/>
    <property type="molecule type" value="Genomic_DNA"/>
</dbReference>